<accession>A0A2V3W4M8</accession>
<keyword evidence="7 9" id="KW-0472">Membrane</keyword>
<evidence type="ECO:0000256" key="9">
    <source>
        <dbReference type="SAM" id="Phobius"/>
    </source>
</evidence>
<feature type="domain" description="Tripartite ATP-independent periplasmic transporters DctQ component" evidence="10">
    <location>
        <begin position="25"/>
        <end position="151"/>
    </location>
</feature>
<feature type="transmembrane region" description="Helical" evidence="9">
    <location>
        <begin position="86"/>
        <end position="108"/>
    </location>
</feature>
<comment type="caution">
    <text evidence="11">The sequence shown here is derived from an EMBL/GenBank/DDBJ whole genome shotgun (WGS) entry which is preliminary data.</text>
</comment>
<organism evidence="11 12">
    <name type="scientific">Pseudogracilibacillus auburnensis</name>
    <dbReference type="NCBI Taxonomy" id="1494959"/>
    <lineage>
        <taxon>Bacteria</taxon>
        <taxon>Bacillati</taxon>
        <taxon>Bacillota</taxon>
        <taxon>Bacilli</taxon>
        <taxon>Bacillales</taxon>
        <taxon>Bacillaceae</taxon>
        <taxon>Pseudogracilibacillus</taxon>
    </lineage>
</organism>
<evidence type="ECO:0000256" key="8">
    <source>
        <dbReference type="ARBA" id="ARBA00038436"/>
    </source>
</evidence>
<dbReference type="GO" id="GO:0015740">
    <property type="term" value="P:C4-dicarboxylate transport"/>
    <property type="evidence" value="ECO:0007669"/>
    <property type="project" value="TreeGrafter"/>
</dbReference>
<feature type="transmembrane region" description="Helical" evidence="9">
    <location>
        <begin position="120"/>
        <end position="143"/>
    </location>
</feature>
<keyword evidence="6 9" id="KW-1133">Transmembrane helix</keyword>
<evidence type="ECO:0000256" key="1">
    <source>
        <dbReference type="ARBA" id="ARBA00004429"/>
    </source>
</evidence>
<sequence>MLEKINNLVEKVCLTVGFLLLSLFIVVVLAKVVVRNYLHIPMMWADEVAVICFIWTVFLGAAVAVRHKMHYTVDLAPNKIKVNLSFDILAHLIVLTLIYVMIVHGYSFMLMGFSRFSTALTIPLAYTFAAIPVSGLFMLFFTVEQFVKDIKKLRSLTKKEVFEK</sequence>
<comment type="similarity">
    <text evidence="8">Belongs to the TRAP transporter small permease family.</text>
</comment>
<proteinExistence type="inferred from homology"/>
<dbReference type="EMBL" id="QJJQ01000004">
    <property type="protein sequence ID" value="PXW88038.1"/>
    <property type="molecule type" value="Genomic_DNA"/>
</dbReference>
<name>A0A2V3W4M8_9BACI</name>
<evidence type="ECO:0000256" key="4">
    <source>
        <dbReference type="ARBA" id="ARBA00022519"/>
    </source>
</evidence>
<dbReference type="AlphaFoldDB" id="A0A2V3W4M8"/>
<dbReference type="Pfam" id="PF04290">
    <property type="entry name" value="DctQ"/>
    <property type="match status" value="1"/>
</dbReference>
<evidence type="ECO:0000256" key="2">
    <source>
        <dbReference type="ARBA" id="ARBA00022448"/>
    </source>
</evidence>
<dbReference type="RefSeq" id="WP_158525545.1">
    <property type="nucleotide sequence ID" value="NZ_JADIJL010000030.1"/>
</dbReference>
<keyword evidence="2" id="KW-0813">Transport</keyword>
<evidence type="ECO:0000256" key="6">
    <source>
        <dbReference type="ARBA" id="ARBA00022989"/>
    </source>
</evidence>
<feature type="transmembrane region" description="Helical" evidence="9">
    <location>
        <begin position="48"/>
        <end position="65"/>
    </location>
</feature>
<evidence type="ECO:0000259" key="10">
    <source>
        <dbReference type="Pfam" id="PF04290"/>
    </source>
</evidence>
<evidence type="ECO:0000256" key="5">
    <source>
        <dbReference type="ARBA" id="ARBA00022692"/>
    </source>
</evidence>
<evidence type="ECO:0000256" key="3">
    <source>
        <dbReference type="ARBA" id="ARBA00022475"/>
    </source>
</evidence>
<keyword evidence="4" id="KW-0997">Cell inner membrane</keyword>
<dbReference type="OrthoDB" id="9815614at2"/>
<protein>
    <submittedName>
        <fullName evidence="11">TRAP-type C4-dicarboxylate transport system permease small subunit</fullName>
    </submittedName>
</protein>
<dbReference type="GO" id="GO:0005886">
    <property type="term" value="C:plasma membrane"/>
    <property type="evidence" value="ECO:0007669"/>
    <property type="project" value="UniProtKB-SubCell"/>
</dbReference>
<dbReference type="PANTHER" id="PTHR35011">
    <property type="entry name" value="2,3-DIKETO-L-GULONATE TRAP TRANSPORTER SMALL PERMEASE PROTEIN YIAM"/>
    <property type="match status" value="1"/>
</dbReference>
<feature type="transmembrane region" description="Helical" evidence="9">
    <location>
        <begin position="12"/>
        <end position="33"/>
    </location>
</feature>
<evidence type="ECO:0000256" key="7">
    <source>
        <dbReference type="ARBA" id="ARBA00023136"/>
    </source>
</evidence>
<dbReference type="PANTHER" id="PTHR35011:SF5">
    <property type="entry name" value="SIALIC ACID TRAP TRANSPORTER SMALL PERMEASE PROTEIN SIAQ"/>
    <property type="match status" value="1"/>
</dbReference>
<evidence type="ECO:0000313" key="11">
    <source>
        <dbReference type="EMBL" id="PXW88038.1"/>
    </source>
</evidence>
<reference evidence="11 12" key="1">
    <citation type="submission" date="2018-05" db="EMBL/GenBank/DDBJ databases">
        <title>Genomic Encyclopedia of Type Strains, Phase IV (KMG-IV): sequencing the most valuable type-strain genomes for metagenomic binning, comparative biology and taxonomic classification.</title>
        <authorList>
            <person name="Goeker M."/>
        </authorList>
    </citation>
    <scope>NUCLEOTIDE SEQUENCE [LARGE SCALE GENOMIC DNA]</scope>
    <source>
        <strain evidence="11 12">DSM 28556</strain>
    </source>
</reference>
<keyword evidence="12" id="KW-1185">Reference proteome</keyword>
<dbReference type="InterPro" id="IPR007387">
    <property type="entry name" value="TRAP_DctQ"/>
</dbReference>
<dbReference type="GO" id="GO:0022857">
    <property type="term" value="F:transmembrane transporter activity"/>
    <property type="evidence" value="ECO:0007669"/>
    <property type="project" value="TreeGrafter"/>
</dbReference>
<evidence type="ECO:0000313" key="12">
    <source>
        <dbReference type="Proteomes" id="UP000247978"/>
    </source>
</evidence>
<dbReference type="InterPro" id="IPR055348">
    <property type="entry name" value="DctQ"/>
</dbReference>
<dbReference type="Proteomes" id="UP000247978">
    <property type="component" value="Unassembled WGS sequence"/>
</dbReference>
<gene>
    <name evidence="11" type="ORF">DFR56_104189</name>
</gene>
<keyword evidence="5 9" id="KW-0812">Transmembrane</keyword>
<keyword evidence="3" id="KW-1003">Cell membrane</keyword>
<comment type="subcellular location">
    <subcellularLocation>
        <location evidence="1">Cell inner membrane</location>
        <topology evidence="1">Multi-pass membrane protein</topology>
    </subcellularLocation>
</comment>